<evidence type="ECO:0000259" key="1">
    <source>
        <dbReference type="Pfam" id="PF12770"/>
    </source>
</evidence>
<dbReference type="Pfam" id="PF12770">
    <property type="entry name" value="CHAT"/>
    <property type="match status" value="1"/>
</dbReference>
<dbReference type="InParanoid" id="A0A165GIF3"/>
<dbReference type="InterPro" id="IPR024983">
    <property type="entry name" value="CHAT_dom"/>
</dbReference>
<dbReference type="AlphaFoldDB" id="A0A165GIF3"/>
<feature type="domain" description="CHAT" evidence="1">
    <location>
        <begin position="6"/>
        <end position="122"/>
    </location>
</feature>
<evidence type="ECO:0000313" key="2">
    <source>
        <dbReference type="EMBL" id="KZT58109.1"/>
    </source>
</evidence>
<keyword evidence="3" id="KW-1185">Reference proteome</keyword>
<evidence type="ECO:0000313" key="3">
    <source>
        <dbReference type="Proteomes" id="UP000076842"/>
    </source>
</evidence>
<sequence>MAFRLSDGNLSLSALVQMRLPNAEFAFLSACHTARYTALLPDESTHLAAGMQVAGFQGVVGTQWGMVDRDGPPLVHLFYSFLTKNGQRPDVFNTAEALHFALQEFRNHGIPLFRWALFVHIGV</sequence>
<protein>
    <recommendedName>
        <fullName evidence="1">CHAT domain-containing protein</fullName>
    </recommendedName>
</protein>
<gene>
    <name evidence="2" type="ORF">CALCODRAFT_495377</name>
</gene>
<dbReference type="OrthoDB" id="9991317at2759"/>
<accession>A0A165GIF3</accession>
<reference evidence="2 3" key="1">
    <citation type="journal article" date="2016" name="Mol. Biol. Evol.">
        <title>Comparative Genomics of Early-Diverging Mushroom-Forming Fungi Provides Insights into the Origins of Lignocellulose Decay Capabilities.</title>
        <authorList>
            <person name="Nagy L.G."/>
            <person name="Riley R."/>
            <person name="Tritt A."/>
            <person name="Adam C."/>
            <person name="Daum C."/>
            <person name="Floudas D."/>
            <person name="Sun H."/>
            <person name="Yadav J.S."/>
            <person name="Pangilinan J."/>
            <person name="Larsson K.H."/>
            <person name="Matsuura K."/>
            <person name="Barry K."/>
            <person name="Labutti K."/>
            <person name="Kuo R."/>
            <person name="Ohm R.A."/>
            <person name="Bhattacharya S.S."/>
            <person name="Shirouzu T."/>
            <person name="Yoshinaga Y."/>
            <person name="Martin F.M."/>
            <person name="Grigoriev I.V."/>
            <person name="Hibbett D.S."/>
        </authorList>
    </citation>
    <scope>NUCLEOTIDE SEQUENCE [LARGE SCALE GENOMIC DNA]</scope>
    <source>
        <strain evidence="2 3">HHB12733</strain>
    </source>
</reference>
<dbReference type="STRING" id="1353952.A0A165GIF3"/>
<proteinExistence type="predicted"/>
<dbReference type="EMBL" id="KV423955">
    <property type="protein sequence ID" value="KZT58109.1"/>
    <property type="molecule type" value="Genomic_DNA"/>
</dbReference>
<organism evidence="2 3">
    <name type="scientific">Calocera cornea HHB12733</name>
    <dbReference type="NCBI Taxonomy" id="1353952"/>
    <lineage>
        <taxon>Eukaryota</taxon>
        <taxon>Fungi</taxon>
        <taxon>Dikarya</taxon>
        <taxon>Basidiomycota</taxon>
        <taxon>Agaricomycotina</taxon>
        <taxon>Dacrymycetes</taxon>
        <taxon>Dacrymycetales</taxon>
        <taxon>Dacrymycetaceae</taxon>
        <taxon>Calocera</taxon>
    </lineage>
</organism>
<dbReference type="Proteomes" id="UP000076842">
    <property type="component" value="Unassembled WGS sequence"/>
</dbReference>
<name>A0A165GIF3_9BASI</name>